<dbReference type="PRINTS" id="PR00237">
    <property type="entry name" value="GPCRRHODOPSN"/>
</dbReference>
<feature type="transmembrane region" description="Helical" evidence="6">
    <location>
        <begin position="226"/>
        <end position="246"/>
    </location>
</feature>
<keyword evidence="2 6" id="KW-0812">Transmembrane</keyword>
<organism evidence="8 9">
    <name type="scientific">Elysia crispata</name>
    <name type="common">lettuce slug</name>
    <dbReference type="NCBI Taxonomy" id="231223"/>
    <lineage>
        <taxon>Eukaryota</taxon>
        <taxon>Metazoa</taxon>
        <taxon>Spiralia</taxon>
        <taxon>Lophotrochozoa</taxon>
        <taxon>Mollusca</taxon>
        <taxon>Gastropoda</taxon>
        <taxon>Heterobranchia</taxon>
        <taxon>Euthyneura</taxon>
        <taxon>Panpulmonata</taxon>
        <taxon>Sacoglossa</taxon>
        <taxon>Placobranchoidea</taxon>
        <taxon>Plakobranchidae</taxon>
        <taxon>Elysia</taxon>
    </lineage>
</organism>
<feature type="compositionally biased region" description="Pro residues" evidence="5">
    <location>
        <begin position="16"/>
        <end position="35"/>
    </location>
</feature>
<feature type="transmembrane region" description="Helical" evidence="6">
    <location>
        <begin position="287"/>
        <end position="312"/>
    </location>
</feature>
<dbReference type="Proteomes" id="UP001283361">
    <property type="component" value="Unassembled WGS sequence"/>
</dbReference>
<feature type="transmembrane region" description="Helical" evidence="6">
    <location>
        <begin position="182"/>
        <end position="205"/>
    </location>
</feature>
<dbReference type="CDD" id="cd14978">
    <property type="entry name" value="7tmA_FMRFamide_R-like"/>
    <property type="match status" value="1"/>
</dbReference>
<gene>
    <name evidence="8" type="ORF">RRG08_008031</name>
</gene>
<keyword evidence="4 6" id="KW-0472">Membrane</keyword>
<comment type="caution">
    <text evidence="8">The sequence shown here is derived from an EMBL/GenBank/DDBJ whole genome shotgun (WGS) entry which is preliminary data.</text>
</comment>
<accession>A0AAE1AHS8</accession>
<comment type="subcellular location">
    <subcellularLocation>
        <location evidence="1">Membrane</location>
    </subcellularLocation>
</comment>
<keyword evidence="3 6" id="KW-1133">Transmembrane helix</keyword>
<dbReference type="GO" id="GO:0016020">
    <property type="term" value="C:membrane"/>
    <property type="evidence" value="ECO:0007669"/>
    <property type="project" value="UniProtKB-SubCell"/>
</dbReference>
<feature type="compositionally biased region" description="Polar residues" evidence="5">
    <location>
        <begin position="491"/>
        <end position="505"/>
    </location>
</feature>
<feature type="transmembrane region" description="Helical" evidence="6">
    <location>
        <begin position="142"/>
        <end position="162"/>
    </location>
</feature>
<evidence type="ECO:0000256" key="4">
    <source>
        <dbReference type="ARBA" id="ARBA00023136"/>
    </source>
</evidence>
<dbReference type="Gene3D" id="1.20.1070.10">
    <property type="entry name" value="Rhodopsin 7-helix transmembrane proteins"/>
    <property type="match status" value="1"/>
</dbReference>
<reference evidence="8" key="1">
    <citation type="journal article" date="2023" name="G3 (Bethesda)">
        <title>A reference genome for the long-term kleptoplast-retaining sea slug Elysia crispata morphotype clarki.</title>
        <authorList>
            <person name="Eastman K.E."/>
            <person name="Pendleton A.L."/>
            <person name="Shaikh M.A."/>
            <person name="Suttiyut T."/>
            <person name="Ogas R."/>
            <person name="Tomko P."/>
            <person name="Gavelis G."/>
            <person name="Widhalm J.R."/>
            <person name="Wisecaver J.H."/>
        </authorList>
    </citation>
    <scope>NUCLEOTIDE SEQUENCE</scope>
    <source>
        <strain evidence="8">ECLA1</strain>
    </source>
</reference>
<feature type="domain" description="G-protein coupled receptors family 1 profile" evidence="7">
    <location>
        <begin position="122"/>
        <end position="391"/>
    </location>
</feature>
<feature type="compositionally biased region" description="Low complexity" evidence="5">
    <location>
        <begin position="1"/>
        <end position="15"/>
    </location>
</feature>
<evidence type="ECO:0000256" key="3">
    <source>
        <dbReference type="ARBA" id="ARBA00022989"/>
    </source>
</evidence>
<evidence type="ECO:0000313" key="8">
    <source>
        <dbReference type="EMBL" id="KAK3787897.1"/>
    </source>
</evidence>
<dbReference type="InterPro" id="IPR000276">
    <property type="entry name" value="GPCR_Rhodpsn"/>
</dbReference>
<proteinExistence type="predicted"/>
<evidence type="ECO:0000256" key="5">
    <source>
        <dbReference type="SAM" id="MobiDB-lite"/>
    </source>
</evidence>
<dbReference type="EMBL" id="JAWDGP010001825">
    <property type="protein sequence ID" value="KAK3787897.1"/>
    <property type="molecule type" value="Genomic_DNA"/>
</dbReference>
<keyword evidence="9" id="KW-1185">Reference proteome</keyword>
<dbReference type="GO" id="GO:0004930">
    <property type="term" value="F:G protein-coupled receptor activity"/>
    <property type="evidence" value="ECO:0007669"/>
    <property type="project" value="InterPro"/>
</dbReference>
<evidence type="ECO:0000313" key="9">
    <source>
        <dbReference type="Proteomes" id="UP001283361"/>
    </source>
</evidence>
<dbReference type="Pfam" id="PF00001">
    <property type="entry name" value="7tm_1"/>
    <property type="match status" value="1"/>
</dbReference>
<dbReference type="InterPro" id="IPR052954">
    <property type="entry name" value="GPCR-Ligand_Int"/>
</dbReference>
<feature type="region of interest" description="Disordered" evidence="5">
    <location>
        <begin position="470"/>
        <end position="506"/>
    </location>
</feature>
<evidence type="ECO:0000256" key="1">
    <source>
        <dbReference type="ARBA" id="ARBA00004370"/>
    </source>
</evidence>
<feature type="region of interest" description="Disordered" evidence="5">
    <location>
        <begin position="1"/>
        <end position="36"/>
    </location>
</feature>
<feature type="transmembrane region" description="Helical" evidence="6">
    <location>
        <begin position="105"/>
        <end position="130"/>
    </location>
</feature>
<dbReference type="PANTHER" id="PTHR46641:SF2">
    <property type="entry name" value="FMRFAMIDE RECEPTOR"/>
    <property type="match status" value="1"/>
</dbReference>
<feature type="transmembrane region" description="Helical" evidence="6">
    <location>
        <begin position="333"/>
        <end position="357"/>
    </location>
</feature>
<dbReference type="PROSITE" id="PS50262">
    <property type="entry name" value="G_PROTEIN_RECEP_F1_2"/>
    <property type="match status" value="1"/>
</dbReference>
<evidence type="ECO:0000259" key="7">
    <source>
        <dbReference type="PROSITE" id="PS50262"/>
    </source>
</evidence>
<evidence type="ECO:0000256" key="6">
    <source>
        <dbReference type="SAM" id="Phobius"/>
    </source>
</evidence>
<name>A0AAE1AHS8_9GAST</name>
<sequence length="674" mass="73380">MIRQLNLQPSLNPPGLLLPPQPLMAEPPTPSPPPASASLHSAYLGSLITAGGANNSSLIVPNAGDAFSGADGGPPMSDLDLLMLLSLGSESIDKEQANYRKALTYYLMGIIGSVVCCLGTIANALSVAVLTRRTMRSSTYMYLASLAVCDSLVLFFTLLLILKDTRPPDSHMHLDHFHAVLFPFVHPTAVVFQVTSIWLTLAFTVDRYIMICHPFKSESMCRRSRARKVIICLYVAGLLLNIPRYLEYYTKTDTFKLANSSTVYTIYGIERTSIGTNAIFLKVMHSWFYLICVCGIPFLTLVILNAFLIRAVHLSRLKGKEINAREKHRNDTTIMLIGVIVIFLICQGPALVSRMIYAFEPGSTNNKIVFTLNEVGSFLVILNSAVNIVPYYLFGKKFRSEFWRLFCTCFFDQDELRRIVRSYSVSMDNRRNSQHNGMEMNGLGAAGGGAGGNATRYLGMAGQDYGLQRQEKQPPHLQNQQHTQQPWNQLCGESNDGSGGASQSHRLAGRTCSDEAKATTCFGNSFSAGVRGGSAAKHGRRMSDWTKRGGPRGAGCCTIRPSHTSDSVAVPLIHSTYTSLSSGGLTASNSCRDFSSNSGDLFLSAREREPLNPSPAPSVPYFPACPAPDPLGRHTGSAENSGLGAGHAQNGHAQYTSLITGPCIREPDWSAPVQ</sequence>
<feature type="region of interest" description="Disordered" evidence="5">
    <location>
        <begin position="630"/>
        <end position="649"/>
    </location>
</feature>
<protein>
    <recommendedName>
        <fullName evidence="7">G-protein coupled receptors family 1 profile domain-containing protein</fullName>
    </recommendedName>
</protein>
<feature type="transmembrane region" description="Helical" evidence="6">
    <location>
        <begin position="377"/>
        <end position="394"/>
    </location>
</feature>
<dbReference type="AlphaFoldDB" id="A0AAE1AHS8"/>
<dbReference type="SMART" id="SM01381">
    <property type="entry name" value="7TM_GPCR_Srsx"/>
    <property type="match status" value="1"/>
</dbReference>
<dbReference type="SUPFAM" id="SSF81321">
    <property type="entry name" value="Family A G protein-coupled receptor-like"/>
    <property type="match status" value="1"/>
</dbReference>
<feature type="compositionally biased region" description="Low complexity" evidence="5">
    <location>
        <begin position="475"/>
        <end position="490"/>
    </location>
</feature>
<dbReference type="PANTHER" id="PTHR46641">
    <property type="entry name" value="FMRFAMIDE RECEPTOR-RELATED"/>
    <property type="match status" value="1"/>
</dbReference>
<feature type="region of interest" description="Disordered" evidence="5">
    <location>
        <begin position="532"/>
        <end position="556"/>
    </location>
</feature>
<evidence type="ECO:0000256" key="2">
    <source>
        <dbReference type="ARBA" id="ARBA00022692"/>
    </source>
</evidence>
<dbReference type="InterPro" id="IPR017452">
    <property type="entry name" value="GPCR_Rhodpsn_7TM"/>
</dbReference>